<dbReference type="HOGENOM" id="CLU_3108145_0_0_1"/>
<name>A0A0C3LVS5_9AGAM</name>
<protein>
    <submittedName>
        <fullName evidence="1">Uncharacterized protein</fullName>
    </submittedName>
</protein>
<evidence type="ECO:0000313" key="2">
    <source>
        <dbReference type="Proteomes" id="UP000054248"/>
    </source>
</evidence>
<keyword evidence="2" id="KW-1185">Reference proteome</keyword>
<dbReference type="EMBL" id="KN823041">
    <property type="protein sequence ID" value="KIO25482.1"/>
    <property type="molecule type" value="Genomic_DNA"/>
</dbReference>
<evidence type="ECO:0000313" key="1">
    <source>
        <dbReference type="EMBL" id="KIO25482.1"/>
    </source>
</evidence>
<reference evidence="2" key="2">
    <citation type="submission" date="2015-01" db="EMBL/GenBank/DDBJ databases">
        <title>Evolutionary Origins and Diversification of the Mycorrhizal Mutualists.</title>
        <authorList>
            <consortium name="DOE Joint Genome Institute"/>
            <consortium name="Mycorrhizal Genomics Consortium"/>
            <person name="Kohler A."/>
            <person name="Kuo A."/>
            <person name="Nagy L.G."/>
            <person name="Floudas D."/>
            <person name="Copeland A."/>
            <person name="Barry K.W."/>
            <person name="Cichocki N."/>
            <person name="Veneault-Fourrey C."/>
            <person name="LaButti K."/>
            <person name="Lindquist E.A."/>
            <person name="Lipzen A."/>
            <person name="Lundell T."/>
            <person name="Morin E."/>
            <person name="Murat C."/>
            <person name="Riley R."/>
            <person name="Ohm R."/>
            <person name="Sun H."/>
            <person name="Tunlid A."/>
            <person name="Henrissat B."/>
            <person name="Grigoriev I.V."/>
            <person name="Hibbett D.S."/>
            <person name="Martin F."/>
        </authorList>
    </citation>
    <scope>NUCLEOTIDE SEQUENCE [LARGE SCALE GENOMIC DNA]</scope>
    <source>
        <strain evidence="2">MUT 4182</strain>
    </source>
</reference>
<accession>A0A0C3LVS5</accession>
<gene>
    <name evidence="1" type="ORF">M407DRAFT_91741</name>
</gene>
<dbReference type="Proteomes" id="UP000054248">
    <property type="component" value="Unassembled WGS sequence"/>
</dbReference>
<proteinExistence type="predicted"/>
<reference evidence="1 2" key="1">
    <citation type="submission" date="2014-04" db="EMBL/GenBank/DDBJ databases">
        <authorList>
            <consortium name="DOE Joint Genome Institute"/>
            <person name="Kuo A."/>
            <person name="Girlanda M."/>
            <person name="Perotto S."/>
            <person name="Kohler A."/>
            <person name="Nagy L.G."/>
            <person name="Floudas D."/>
            <person name="Copeland A."/>
            <person name="Barry K.W."/>
            <person name="Cichocki N."/>
            <person name="Veneault-Fourrey C."/>
            <person name="LaButti K."/>
            <person name="Lindquist E.A."/>
            <person name="Lipzen A."/>
            <person name="Lundell T."/>
            <person name="Morin E."/>
            <person name="Murat C."/>
            <person name="Sun H."/>
            <person name="Tunlid A."/>
            <person name="Henrissat B."/>
            <person name="Grigoriev I.V."/>
            <person name="Hibbett D.S."/>
            <person name="Martin F."/>
            <person name="Nordberg H.P."/>
            <person name="Cantor M.N."/>
            <person name="Hua S.X."/>
        </authorList>
    </citation>
    <scope>NUCLEOTIDE SEQUENCE [LARGE SCALE GENOMIC DNA]</scope>
    <source>
        <strain evidence="1 2">MUT 4182</strain>
    </source>
</reference>
<dbReference type="AlphaFoldDB" id="A0A0C3LVS5"/>
<organism evidence="1 2">
    <name type="scientific">Tulasnella calospora MUT 4182</name>
    <dbReference type="NCBI Taxonomy" id="1051891"/>
    <lineage>
        <taxon>Eukaryota</taxon>
        <taxon>Fungi</taxon>
        <taxon>Dikarya</taxon>
        <taxon>Basidiomycota</taxon>
        <taxon>Agaricomycotina</taxon>
        <taxon>Agaricomycetes</taxon>
        <taxon>Cantharellales</taxon>
        <taxon>Tulasnellaceae</taxon>
        <taxon>Tulasnella</taxon>
    </lineage>
</organism>
<sequence length="51" mass="5357">MTHYWQASAGEIWARYLCDSPVAVIYVSVVCTRVLDGGGMPGGDAARGGDP</sequence>